<name>A0AAV3RU68_LITER</name>
<protein>
    <submittedName>
        <fullName evidence="1">Uncharacterized protein</fullName>
    </submittedName>
</protein>
<dbReference type="AlphaFoldDB" id="A0AAV3RU68"/>
<comment type="caution">
    <text evidence="1">The sequence shown here is derived from an EMBL/GenBank/DDBJ whole genome shotgun (WGS) entry which is preliminary data.</text>
</comment>
<evidence type="ECO:0000313" key="2">
    <source>
        <dbReference type="Proteomes" id="UP001454036"/>
    </source>
</evidence>
<dbReference type="EMBL" id="BAABME010012567">
    <property type="protein sequence ID" value="GAA0185268.1"/>
    <property type="molecule type" value="Genomic_DNA"/>
</dbReference>
<accession>A0AAV3RU68</accession>
<dbReference type="Proteomes" id="UP001454036">
    <property type="component" value="Unassembled WGS sequence"/>
</dbReference>
<proteinExistence type="predicted"/>
<reference evidence="1 2" key="1">
    <citation type="submission" date="2024-01" db="EMBL/GenBank/DDBJ databases">
        <title>The complete chloroplast genome sequence of Lithospermum erythrorhizon: insights into the phylogenetic relationship among Boraginaceae species and the maternal lineages of purple gromwells.</title>
        <authorList>
            <person name="Okada T."/>
            <person name="Watanabe K."/>
        </authorList>
    </citation>
    <scope>NUCLEOTIDE SEQUENCE [LARGE SCALE GENOMIC DNA]</scope>
</reference>
<gene>
    <name evidence="1" type="ORF">LIER_32556</name>
</gene>
<keyword evidence="2" id="KW-1185">Reference proteome</keyword>
<organism evidence="1 2">
    <name type="scientific">Lithospermum erythrorhizon</name>
    <name type="common">Purple gromwell</name>
    <name type="synonym">Lithospermum officinale var. erythrorhizon</name>
    <dbReference type="NCBI Taxonomy" id="34254"/>
    <lineage>
        <taxon>Eukaryota</taxon>
        <taxon>Viridiplantae</taxon>
        <taxon>Streptophyta</taxon>
        <taxon>Embryophyta</taxon>
        <taxon>Tracheophyta</taxon>
        <taxon>Spermatophyta</taxon>
        <taxon>Magnoliopsida</taxon>
        <taxon>eudicotyledons</taxon>
        <taxon>Gunneridae</taxon>
        <taxon>Pentapetalae</taxon>
        <taxon>asterids</taxon>
        <taxon>lamiids</taxon>
        <taxon>Boraginales</taxon>
        <taxon>Boraginaceae</taxon>
        <taxon>Boraginoideae</taxon>
        <taxon>Lithospermeae</taxon>
        <taxon>Lithospermum</taxon>
    </lineage>
</organism>
<sequence>MSNFEKRVFDGLVSKGQTQRNKKKRYIGPYDRHDLQFKQRRLSGWVDSVKSNSNSVLGDMHDMSDFDSGDSTFDSDDIKAVNKLIVTTRKKNRIKDIWLTCNESKRLGARCQYPCDWKVWLSKKLNDSNLVIKTISRKHKNYLSCKKIKTIKSSWLAKVLQDWFSVKTDLL</sequence>
<evidence type="ECO:0000313" key="1">
    <source>
        <dbReference type="EMBL" id="GAA0185268.1"/>
    </source>
</evidence>